<name>A0A2U2C9R1_9RHOB</name>
<keyword evidence="3" id="KW-1185">Reference proteome</keyword>
<dbReference type="GeneID" id="94365550"/>
<dbReference type="Proteomes" id="UP000244940">
    <property type="component" value="Unassembled WGS sequence"/>
</dbReference>
<proteinExistence type="predicted"/>
<evidence type="ECO:0000313" key="2">
    <source>
        <dbReference type="EMBL" id="PWE28638.1"/>
    </source>
</evidence>
<dbReference type="AlphaFoldDB" id="A0A2U2C9R1"/>
<dbReference type="RefSeq" id="WP_109533499.1">
    <property type="nucleotide sequence ID" value="NZ_QEYD01000006.1"/>
</dbReference>
<evidence type="ECO:0000256" key="1">
    <source>
        <dbReference type="SAM" id="SignalP"/>
    </source>
</evidence>
<protein>
    <submittedName>
        <fullName evidence="2">Uncharacterized protein</fullName>
    </submittedName>
</protein>
<accession>A0A2U2C9R1</accession>
<keyword evidence="1" id="KW-0732">Signal</keyword>
<feature type="chain" id="PRO_5015489735" evidence="1">
    <location>
        <begin position="21"/>
        <end position="150"/>
    </location>
</feature>
<reference evidence="2 3" key="1">
    <citation type="submission" date="2018-05" db="EMBL/GenBank/DDBJ databases">
        <title>Pararhodobacter marina sp. nov., isolated from deep-sea water of the Indian Ocean.</title>
        <authorList>
            <person name="Lai Q.Sr."/>
            <person name="Liu X."/>
            <person name="Shao Z."/>
        </authorList>
    </citation>
    <scope>NUCLEOTIDE SEQUENCE [LARGE SCALE GENOMIC DNA]</scope>
    <source>
        <strain evidence="2 3">CIC4N-9</strain>
    </source>
</reference>
<gene>
    <name evidence="2" type="ORF">C4N9_11680</name>
</gene>
<sequence length="150" mass="15935">MRAKFLTALACSVLALPALADEAWQTNMGPIIWEQTLGSDAVLRLYSGEDESQVDVRMIVPGLGDDMMGGRGTYTGLWIAYDGDVACSVEMVDPLGGKSAYWGTFTLTFLEDGFPSDWAGAYGECLNPPSAPIQAHALVGDERASAPLGN</sequence>
<comment type="caution">
    <text evidence="2">The sequence shown here is derived from an EMBL/GenBank/DDBJ whole genome shotgun (WGS) entry which is preliminary data.</text>
</comment>
<feature type="signal peptide" evidence="1">
    <location>
        <begin position="1"/>
        <end position="20"/>
    </location>
</feature>
<organism evidence="2 3">
    <name type="scientific">Pararhodobacter marinus</name>
    <dbReference type="NCBI Taxonomy" id="2184063"/>
    <lineage>
        <taxon>Bacteria</taxon>
        <taxon>Pseudomonadati</taxon>
        <taxon>Pseudomonadota</taxon>
        <taxon>Alphaproteobacteria</taxon>
        <taxon>Rhodobacterales</taxon>
        <taxon>Paracoccaceae</taxon>
        <taxon>Pararhodobacter</taxon>
    </lineage>
</organism>
<evidence type="ECO:0000313" key="3">
    <source>
        <dbReference type="Proteomes" id="UP000244940"/>
    </source>
</evidence>
<dbReference type="OrthoDB" id="572536at2"/>
<dbReference type="EMBL" id="QEYD01000006">
    <property type="protein sequence ID" value="PWE28638.1"/>
    <property type="molecule type" value="Genomic_DNA"/>
</dbReference>